<accession>B0E491</accession>
<dbReference type="EMBL" id="DS547330">
    <property type="protein sequence ID" value="EDQ98340.1"/>
    <property type="molecule type" value="Genomic_DNA"/>
</dbReference>
<dbReference type="AlphaFoldDB" id="B0E491"/>
<sequence length="61" mass="6836">MVYIVNKLDAKKPVWIGLNRLHRRQKTGPRWFGSVPSISGSVLDRLQSTVARFGGQKTGLN</sequence>
<dbReference type="HOGENOM" id="CLU_2923045_0_0_1"/>
<protein>
    <submittedName>
        <fullName evidence="1">Predicted protein</fullName>
    </submittedName>
</protein>
<evidence type="ECO:0000313" key="1">
    <source>
        <dbReference type="EMBL" id="EDQ98340.1"/>
    </source>
</evidence>
<dbReference type="KEGG" id="lbc:LACBIDRAFT_303657"/>
<organism evidence="2">
    <name type="scientific">Laccaria bicolor (strain S238N-H82 / ATCC MYA-4686)</name>
    <name type="common">Bicoloured deceiver</name>
    <name type="synonym">Laccaria laccata var. bicolor</name>
    <dbReference type="NCBI Taxonomy" id="486041"/>
    <lineage>
        <taxon>Eukaryota</taxon>
        <taxon>Fungi</taxon>
        <taxon>Dikarya</taxon>
        <taxon>Basidiomycota</taxon>
        <taxon>Agaricomycotina</taxon>
        <taxon>Agaricomycetes</taxon>
        <taxon>Agaricomycetidae</taxon>
        <taxon>Agaricales</taxon>
        <taxon>Agaricineae</taxon>
        <taxon>Hydnangiaceae</taxon>
        <taxon>Laccaria</taxon>
    </lineage>
</organism>
<name>B0E491_LACBS</name>
<proteinExistence type="predicted"/>
<gene>
    <name evidence="1" type="ORF">LACBIDRAFT_303657</name>
</gene>
<dbReference type="Proteomes" id="UP000001194">
    <property type="component" value="Unassembled WGS sequence"/>
</dbReference>
<dbReference type="InParanoid" id="B0E491"/>
<keyword evidence="2" id="KW-1185">Reference proteome</keyword>
<evidence type="ECO:0000313" key="2">
    <source>
        <dbReference type="Proteomes" id="UP000001194"/>
    </source>
</evidence>
<dbReference type="RefSeq" id="XP_001891009.1">
    <property type="nucleotide sequence ID" value="XM_001890974.1"/>
</dbReference>
<dbReference type="GeneID" id="6086665"/>
<reference evidence="1 2" key="1">
    <citation type="journal article" date="2008" name="Nature">
        <title>The genome of Laccaria bicolor provides insights into mycorrhizal symbiosis.</title>
        <authorList>
            <person name="Martin F."/>
            <person name="Aerts A."/>
            <person name="Ahren D."/>
            <person name="Brun A."/>
            <person name="Danchin E.G.J."/>
            <person name="Duchaussoy F."/>
            <person name="Gibon J."/>
            <person name="Kohler A."/>
            <person name="Lindquist E."/>
            <person name="Pereda V."/>
            <person name="Salamov A."/>
            <person name="Shapiro H.J."/>
            <person name="Wuyts J."/>
            <person name="Blaudez D."/>
            <person name="Buee M."/>
            <person name="Brokstein P."/>
            <person name="Canbaeck B."/>
            <person name="Cohen D."/>
            <person name="Courty P.E."/>
            <person name="Coutinho P.M."/>
            <person name="Delaruelle C."/>
            <person name="Detter J.C."/>
            <person name="Deveau A."/>
            <person name="DiFazio S."/>
            <person name="Duplessis S."/>
            <person name="Fraissinet-Tachet L."/>
            <person name="Lucic E."/>
            <person name="Frey-Klett P."/>
            <person name="Fourrey C."/>
            <person name="Feussner I."/>
            <person name="Gay G."/>
            <person name="Grimwood J."/>
            <person name="Hoegger P.J."/>
            <person name="Jain P."/>
            <person name="Kilaru S."/>
            <person name="Labbe J."/>
            <person name="Lin Y.C."/>
            <person name="Legue V."/>
            <person name="Le Tacon F."/>
            <person name="Marmeisse R."/>
            <person name="Melayah D."/>
            <person name="Montanini B."/>
            <person name="Muratet M."/>
            <person name="Nehls U."/>
            <person name="Niculita-Hirzel H."/>
            <person name="Oudot-Le Secq M.P."/>
            <person name="Peter M."/>
            <person name="Quesneville H."/>
            <person name="Rajashekar B."/>
            <person name="Reich M."/>
            <person name="Rouhier N."/>
            <person name="Schmutz J."/>
            <person name="Yin T."/>
            <person name="Chalot M."/>
            <person name="Henrissat B."/>
            <person name="Kuees U."/>
            <person name="Lucas S."/>
            <person name="Van de Peer Y."/>
            <person name="Podila G.K."/>
            <person name="Polle A."/>
            <person name="Pukkila P.J."/>
            <person name="Richardson P.M."/>
            <person name="Rouze P."/>
            <person name="Sanders I.R."/>
            <person name="Stajich J.E."/>
            <person name="Tunlid A."/>
            <person name="Tuskan G."/>
            <person name="Grigoriev I.V."/>
        </authorList>
    </citation>
    <scope>NUCLEOTIDE SEQUENCE [LARGE SCALE GENOMIC DNA]</scope>
    <source>
        <strain evidence="2">S238N-H82 / ATCC MYA-4686</strain>
    </source>
</reference>